<name>A0A377LUD3_ENTCL</name>
<evidence type="ECO:0000313" key="2">
    <source>
        <dbReference type="Proteomes" id="UP000255106"/>
    </source>
</evidence>
<dbReference type="AlphaFoldDB" id="A0A377LUD3"/>
<organism evidence="1 2">
    <name type="scientific">Enterobacter cloacae</name>
    <dbReference type="NCBI Taxonomy" id="550"/>
    <lineage>
        <taxon>Bacteria</taxon>
        <taxon>Pseudomonadati</taxon>
        <taxon>Pseudomonadota</taxon>
        <taxon>Gammaproteobacteria</taxon>
        <taxon>Enterobacterales</taxon>
        <taxon>Enterobacteriaceae</taxon>
        <taxon>Enterobacter</taxon>
        <taxon>Enterobacter cloacae complex</taxon>
    </lineage>
</organism>
<dbReference type="EMBL" id="UGJB01000004">
    <property type="protein sequence ID" value="STQ09233.1"/>
    <property type="molecule type" value="Genomic_DNA"/>
</dbReference>
<dbReference type="Proteomes" id="UP000255106">
    <property type="component" value="Unassembled WGS sequence"/>
</dbReference>
<sequence>MVFSSAAWRERWISAKRLKFSAIFGLGFRVQESAPAARHQKLGQRQFGGRGLRAVDRRLRRHIRGASAFQFASADRVSEHLLCEARCRQTASEYDEPDRWRPGTWAFAFFTLRTQSSSVVLATAKAPAPEPPPCPAQRWLLGLRVTQGVSFSARGAFPGGKMIARAALLRLP</sequence>
<accession>A0A377LUD3</accession>
<reference evidence="1 2" key="1">
    <citation type="submission" date="2018-06" db="EMBL/GenBank/DDBJ databases">
        <authorList>
            <consortium name="Pathogen Informatics"/>
            <person name="Doyle S."/>
        </authorList>
    </citation>
    <scope>NUCLEOTIDE SEQUENCE [LARGE SCALE GENOMIC DNA]</scope>
    <source>
        <strain evidence="1 2">NCTC10005</strain>
    </source>
</reference>
<evidence type="ECO:0000313" key="1">
    <source>
        <dbReference type="EMBL" id="STQ09233.1"/>
    </source>
</evidence>
<gene>
    <name evidence="1" type="ORF">NCTC10005_01937</name>
</gene>
<proteinExistence type="predicted"/>
<protein>
    <submittedName>
        <fullName evidence="1">Uncharacterized protein</fullName>
    </submittedName>
</protein>